<protein>
    <submittedName>
        <fullName evidence="1">Uncharacterized protein</fullName>
    </submittedName>
</protein>
<name>A0A8H7NZP9_9APHY</name>
<gene>
    <name evidence="1" type="ORF">IEO21_06721</name>
</gene>
<accession>A0A8H7NZP9</accession>
<reference evidence="1" key="1">
    <citation type="submission" date="2020-11" db="EMBL/GenBank/DDBJ databases">
        <authorList>
            <person name="Koelle M."/>
            <person name="Horta M.A.C."/>
            <person name="Nowrousian M."/>
            <person name="Ohm R.A."/>
            <person name="Benz P."/>
            <person name="Pilgard A."/>
        </authorList>
    </citation>
    <scope>NUCLEOTIDE SEQUENCE</scope>
    <source>
        <strain evidence="1">FPRL280</strain>
    </source>
</reference>
<sequence>MDFEQPQPGRTPAAEDVAAVGFPYHVLCQQPIPPECLSRYSTLSEALGSPRASLEDISLVEEGAVPPAPSDQTCSDMLDDESASLVGGRCPSLCQGTILGEYSALAGALGSPHVQEAALEGILPFEEATLSVAPSDQTCSYMSDNESAGPVGGPFQRYEHVSQYEYHGGGAPRSPDAVVYSVGTLKFLPLGKYLIEGTQCMLDGNSRAWEDMNAHHKPSFRINWQDPTGDCKYSPFNTQRNIPKGITKAELARKINEWIGEFIDRAHPETFTNAAWRVGDGYITIDHIGLRSVRYVSSGTLMADIVVFR</sequence>
<reference evidence="1" key="2">
    <citation type="journal article" name="Front. Microbiol.">
        <title>Degradative Capacity of Two Strains of Rhodonia placenta: From Phenotype to Genotype.</title>
        <authorList>
            <person name="Kolle M."/>
            <person name="Horta M.A.C."/>
            <person name="Nowrousian M."/>
            <person name="Ohm R.A."/>
            <person name="Benz J.P."/>
            <person name="Pilgard A."/>
        </authorList>
    </citation>
    <scope>NUCLEOTIDE SEQUENCE</scope>
    <source>
        <strain evidence="1">FPRL280</strain>
    </source>
</reference>
<evidence type="ECO:0000313" key="1">
    <source>
        <dbReference type="EMBL" id="KAF9811017.1"/>
    </source>
</evidence>
<proteinExistence type="predicted"/>
<evidence type="ECO:0000313" key="2">
    <source>
        <dbReference type="Proteomes" id="UP000639403"/>
    </source>
</evidence>
<dbReference type="Proteomes" id="UP000639403">
    <property type="component" value="Unassembled WGS sequence"/>
</dbReference>
<organism evidence="1 2">
    <name type="scientific">Rhodonia placenta</name>
    <dbReference type="NCBI Taxonomy" id="104341"/>
    <lineage>
        <taxon>Eukaryota</taxon>
        <taxon>Fungi</taxon>
        <taxon>Dikarya</taxon>
        <taxon>Basidiomycota</taxon>
        <taxon>Agaricomycotina</taxon>
        <taxon>Agaricomycetes</taxon>
        <taxon>Polyporales</taxon>
        <taxon>Adustoporiaceae</taxon>
        <taxon>Rhodonia</taxon>
    </lineage>
</organism>
<comment type="caution">
    <text evidence="1">The sequence shown here is derived from an EMBL/GenBank/DDBJ whole genome shotgun (WGS) entry which is preliminary data.</text>
</comment>
<dbReference type="EMBL" id="JADOXO010000161">
    <property type="protein sequence ID" value="KAF9811017.1"/>
    <property type="molecule type" value="Genomic_DNA"/>
</dbReference>
<dbReference type="AlphaFoldDB" id="A0A8H7NZP9"/>